<dbReference type="PANTHER" id="PTHR43065">
    <property type="entry name" value="SENSOR HISTIDINE KINASE"/>
    <property type="match status" value="1"/>
</dbReference>
<dbReference type="PROSITE" id="PS50042">
    <property type="entry name" value="CNMP_BINDING_3"/>
    <property type="match status" value="1"/>
</dbReference>
<comment type="catalytic activity">
    <reaction evidence="1">
        <text>ATP + protein L-histidine = ADP + protein N-phospho-L-histidine.</text>
        <dbReference type="EC" id="2.7.13.3"/>
    </reaction>
</comment>
<dbReference type="SUPFAM" id="SSF51206">
    <property type="entry name" value="cAMP-binding domain-like"/>
    <property type="match status" value="1"/>
</dbReference>
<dbReference type="InterPro" id="IPR018490">
    <property type="entry name" value="cNMP-bd_dom_sf"/>
</dbReference>
<dbReference type="AlphaFoldDB" id="A0A6J4MGG1"/>
<evidence type="ECO:0000259" key="6">
    <source>
        <dbReference type="PROSITE" id="PS50109"/>
    </source>
</evidence>
<proteinExistence type="predicted"/>
<keyword evidence="3 7" id="KW-0808">Transferase</keyword>
<dbReference type="EMBL" id="CADCUD010000218">
    <property type="protein sequence ID" value="CAA9358976.1"/>
    <property type="molecule type" value="Genomic_DNA"/>
</dbReference>
<dbReference type="PANTHER" id="PTHR43065:SF48">
    <property type="entry name" value="HISTIDINE KINASE"/>
    <property type="match status" value="1"/>
</dbReference>
<organism evidence="7">
    <name type="scientific">uncultured Nocardioidaceae bacterium</name>
    <dbReference type="NCBI Taxonomy" id="253824"/>
    <lineage>
        <taxon>Bacteria</taxon>
        <taxon>Bacillati</taxon>
        <taxon>Actinomycetota</taxon>
        <taxon>Actinomycetes</taxon>
        <taxon>Propionibacteriales</taxon>
        <taxon>Nocardioidaceae</taxon>
        <taxon>environmental samples</taxon>
    </lineage>
</organism>
<keyword evidence="3 7" id="KW-0418">Kinase</keyword>
<evidence type="ECO:0000256" key="1">
    <source>
        <dbReference type="ARBA" id="ARBA00000085"/>
    </source>
</evidence>
<sequence length="467" mass="50220">MITTEELHALDLFDKVDEDDLCDLVRLGSEVVFTAGDQLWTQNTPADCWWVLLTGRIDLVRAVGHEETVLGTLDAPGRWAGGFRAWDEHGVYLATGRAAESGRALRVPADGLKDWTSAWNPFGAHLIEGVFRTARTIESAARQRDALVALGTLAAGLAHELNNPAAAATRAVDALGAACDRLLSAMGHLAADSISAEQFLALDALRREIDPQARAVGIDPLVAADREDTLSDWLTGHDVEQEWMIAPALANAGVDVDWCQRAADVLDGALDPGLAWVASTLTVHTLLSEVTESTHRISDLVGAVKDYSQLDRASIQQTVVVEGLEATLVMLAHRMSDGIAVVRDYDPATPSIEAIPGELNQVWTNLITNAIDAMAGTGTLRLATRPERDGILVEIGDTGTWSDPGIKDRAFEPFFTTKGVGEGTGLGLDISRRIVASRHGGDIAIDLRAGETVLRVWLPREHRPGRP</sequence>
<dbReference type="CDD" id="cd00038">
    <property type="entry name" value="CAP_ED"/>
    <property type="match status" value="1"/>
</dbReference>
<dbReference type="InterPro" id="IPR004358">
    <property type="entry name" value="Sig_transdc_His_kin-like_C"/>
</dbReference>
<dbReference type="PRINTS" id="PR00344">
    <property type="entry name" value="BCTRLSENSOR"/>
</dbReference>
<evidence type="ECO:0000313" key="7">
    <source>
        <dbReference type="EMBL" id="CAA9358976.1"/>
    </source>
</evidence>
<keyword evidence="4" id="KW-0902">Two-component regulatory system</keyword>
<feature type="domain" description="Cyclic nucleotide-binding" evidence="5">
    <location>
        <begin position="12"/>
        <end position="73"/>
    </location>
</feature>
<gene>
    <name evidence="7" type="ORF">AVDCRST_MAG46-3140</name>
</gene>
<dbReference type="EC" id="2.7.13.3" evidence="2"/>
<dbReference type="GO" id="GO:0000160">
    <property type="term" value="P:phosphorelay signal transduction system"/>
    <property type="evidence" value="ECO:0007669"/>
    <property type="project" value="UniProtKB-KW"/>
</dbReference>
<dbReference type="InterPro" id="IPR003594">
    <property type="entry name" value="HATPase_dom"/>
</dbReference>
<dbReference type="SMART" id="SM00387">
    <property type="entry name" value="HATPase_c"/>
    <property type="match status" value="1"/>
</dbReference>
<feature type="domain" description="Histidine kinase" evidence="6">
    <location>
        <begin position="286"/>
        <end position="462"/>
    </location>
</feature>
<reference evidence="7" key="1">
    <citation type="submission" date="2020-02" db="EMBL/GenBank/DDBJ databases">
        <authorList>
            <person name="Meier V. D."/>
        </authorList>
    </citation>
    <scope>NUCLEOTIDE SEQUENCE</scope>
    <source>
        <strain evidence="7">AVDCRST_MAG46</strain>
    </source>
</reference>
<dbReference type="Gene3D" id="3.30.565.10">
    <property type="entry name" value="Histidine kinase-like ATPase, C-terminal domain"/>
    <property type="match status" value="1"/>
</dbReference>
<dbReference type="Pfam" id="PF02518">
    <property type="entry name" value="HATPase_c"/>
    <property type="match status" value="1"/>
</dbReference>
<dbReference type="Pfam" id="PF00027">
    <property type="entry name" value="cNMP_binding"/>
    <property type="match status" value="1"/>
</dbReference>
<dbReference type="InterPro" id="IPR014710">
    <property type="entry name" value="RmlC-like_jellyroll"/>
</dbReference>
<dbReference type="InterPro" id="IPR005467">
    <property type="entry name" value="His_kinase_dom"/>
</dbReference>
<evidence type="ECO:0000259" key="5">
    <source>
        <dbReference type="PROSITE" id="PS50042"/>
    </source>
</evidence>
<evidence type="ECO:0000256" key="2">
    <source>
        <dbReference type="ARBA" id="ARBA00012438"/>
    </source>
</evidence>
<name>A0A6J4MGG1_9ACTN</name>
<accession>A0A6J4MGG1</accession>
<dbReference type="Gene3D" id="1.10.287.130">
    <property type="match status" value="1"/>
</dbReference>
<dbReference type="InterPro" id="IPR036890">
    <property type="entry name" value="HATPase_C_sf"/>
</dbReference>
<dbReference type="InterPro" id="IPR000595">
    <property type="entry name" value="cNMP-bd_dom"/>
</dbReference>
<dbReference type="GO" id="GO:0004673">
    <property type="term" value="F:protein histidine kinase activity"/>
    <property type="evidence" value="ECO:0007669"/>
    <property type="project" value="UniProtKB-EC"/>
</dbReference>
<dbReference type="SUPFAM" id="SSF55874">
    <property type="entry name" value="ATPase domain of HSP90 chaperone/DNA topoisomerase II/histidine kinase"/>
    <property type="match status" value="1"/>
</dbReference>
<protein>
    <recommendedName>
        <fullName evidence="2">histidine kinase</fullName>
        <ecNumber evidence="2">2.7.13.3</ecNumber>
    </recommendedName>
</protein>
<dbReference type="Gene3D" id="2.60.120.10">
    <property type="entry name" value="Jelly Rolls"/>
    <property type="match status" value="1"/>
</dbReference>
<evidence type="ECO:0000256" key="4">
    <source>
        <dbReference type="ARBA" id="ARBA00023012"/>
    </source>
</evidence>
<evidence type="ECO:0000256" key="3">
    <source>
        <dbReference type="ARBA" id="ARBA00022777"/>
    </source>
</evidence>
<dbReference type="PROSITE" id="PS50109">
    <property type="entry name" value="HIS_KIN"/>
    <property type="match status" value="1"/>
</dbReference>